<dbReference type="CDD" id="cd16382">
    <property type="entry name" value="XisI-like"/>
    <property type="match status" value="1"/>
</dbReference>
<sequence>MDTLNKTNLKQAIIKVLQDYVEFLGNDPESDLQLIIDENKDHYLLMEIGWHKNQRIYGSLIHIDIINEKIWLQQDGTEEGVANELVKLGISPQQIVLAFKTLERRKITDFAVS</sequence>
<proteinExistence type="predicted"/>
<dbReference type="Gene3D" id="3.30.310.110">
    <property type="entry name" value="XisI-like"/>
    <property type="match status" value="1"/>
</dbReference>
<dbReference type="RefSeq" id="WP_008181118.1">
    <property type="nucleotide sequence ID" value="NZ_CP017599.1"/>
</dbReference>
<evidence type="ECO:0000313" key="1">
    <source>
        <dbReference type="EMBL" id="AOW99657.1"/>
    </source>
</evidence>
<protein>
    <submittedName>
        <fullName evidence="1">XisI protein</fullName>
    </submittedName>
</protein>
<dbReference type="STRING" id="1458985.BJP34_09480"/>
<dbReference type="AlphaFoldDB" id="A0A1D8TPT4"/>
<dbReference type="EMBL" id="CP017599">
    <property type="protein sequence ID" value="AOW99657.1"/>
    <property type="molecule type" value="Genomic_DNA"/>
</dbReference>
<gene>
    <name evidence="1" type="ORF">BJP34_09480</name>
</gene>
<organism evidence="1 2">
    <name type="scientific">Moorena producens PAL-8-15-08-1</name>
    <dbReference type="NCBI Taxonomy" id="1458985"/>
    <lineage>
        <taxon>Bacteria</taxon>
        <taxon>Bacillati</taxon>
        <taxon>Cyanobacteriota</taxon>
        <taxon>Cyanophyceae</taxon>
        <taxon>Coleofasciculales</taxon>
        <taxon>Coleofasciculaceae</taxon>
        <taxon>Moorena</taxon>
    </lineage>
</organism>
<accession>A0A1D8TPT4</accession>
<name>A0A1D8TPT4_9CYAN</name>
<evidence type="ECO:0000313" key="2">
    <source>
        <dbReference type="Proteomes" id="UP000177870"/>
    </source>
</evidence>
<dbReference type="SUPFAM" id="SSF143847">
    <property type="entry name" value="XisI-like"/>
    <property type="match status" value="1"/>
</dbReference>
<dbReference type="Pfam" id="PF08869">
    <property type="entry name" value="XisI"/>
    <property type="match status" value="1"/>
</dbReference>
<dbReference type="InterPro" id="IPR035943">
    <property type="entry name" value="XisI-like_sf"/>
</dbReference>
<dbReference type="OrthoDB" id="467081at2"/>
<dbReference type="Proteomes" id="UP000177870">
    <property type="component" value="Chromosome"/>
</dbReference>
<reference evidence="2" key="1">
    <citation type="submission" date="2016-10" db="EMBL/GenBank/DDBJ databases">
        <title>Comparative genomics uncovers the prolific and rare metabolic potential of the cyanobacterial genus Moorea.</title>
        <authorList>
            <person name="Leao T."/>
            <person name="Castelao G."/>
            <person name="Korobeynikov A."/>
            <person name="Monroe E.A."/>
            <person name="Podell S."/>
            <person name="Glukhov E."/>
            <person name="Allen E."/>
            <person name="Gerwick W.H."/>
            <person name="Gerwick L."/>
        </authorList>
    </citation>
    <scope>NUCLEOTIDE SEQUENCE [LARGE SCALE GENOMIC DNA]</scope>
    <source>
        <strain evidence="2">PAL-8-15-08-1</strain>
    </source>
</reference>
<dbReference type="InterPro" id="IPR014968">
    <property type="entry name" value="XisI"/>
</dbReference>
<dbReference type="KEGG" id="mpro:BJP34_09480"/>